<keyword evidence="3" id="KW-0378">Hydrolase</keyword>
<dbReference type="Gene3D" id="3.20.20.140">
    <property type="entry name" value="Metal-dependent hydrolases"/>
    <property type="match status" value="1"/>
</dbReference>
<dbReference type="InterPro" id="IPR052350">
    <property type="entry name" value="Metallo-dep_Lactonases"/>
</dbReference>
<dbReference type="PANTHER" id="PTHR43569">
    <property type="entry name" value="AMIDOHYDROLASE"/>
    <property type="match status" value="1"/>
</dbReference>
<sequence>MVIDSHLHVWDRSRSRYAWLDGADPRLTSSLHLADVRPELAAAAVTGVVLVQADDTVEETEYLLEVAAAEPEVLGVVGYVPLHEPETVAELLPRWQQEPRLVGLRNLTHDRPDPDWILRPDVTRGVELVAAAGLPLDYVAVLPQHLADAAVLARRHPGLTVVLDHLGKPPLGAAAERRQEWERLLRAVAAEPGVVAKVSGLYGADDPDAWTPADLAWAVEVALDAFGPERLMYGGDWPVSLLAGGYTRVWQGLSAALQRCSEQERRQVLQGTATTVYRLPAAGGTR</sequence>
<comment type="similarity">
    <text evidence="1">Belongs to the metallo-dependent hydrolases superfamily.</text>
</comment>
<dbReference type="RefSeq" id="WP_156607310.1">
    <property type="nucleotide sequence ID" value="NZ_WPCU01000003.1"/>
</dbReference>
<evidence type="ECO:0000259" key="2">
    <source>
        <dbReference type="Pfam" id="PF04909"/>
    </source>
</evidence>
<evidence type="ECO:0000313" key="4">
    <source>
        <dbReference type="Proteomes" id="UP000435304"/>
    </source>
</evidence>
<dbReference type="SUPFAM" id="SSF51556">
    <property type="entry name" value="Metallo-dependent hydrolases"/>
    <property type="match status" value="1"/>
</dbReference>
<feature type="domain" description="Amidohydrolase-related" evidence="2">
    <location>
        <begin position="3"/>
        <end position="279"/>
    </location>
</feature>
<reference evidence="3 4" key="1">
    <citation type="submission" date="2019-12" db="EMBL/GenBank/DDBJ databases">
        <title>Auraticoccus cholistani sp. nov., an actinomycete isolated from soil of Cholistan desert.</title>
        <authorList>
            <person name="Cheema M.T."/>
        </authorList>
    </citation>
    <scope>NUCLEOTIDE SEQUENCE [LARGE SCALE GENOMIC DNA]</scope>
    <source>
        <strain evidence="3 4">F435</strain>
    </source>
</reference>
<dbReference type="Proteomes" id="UP000435304">
    <property type="component" value="Unassembled WGS sequence"/>
</dbReference>
<accession>A0A6A9USP1</accession>
<dbReference type="InterPro" id="IPR032466">
    <property type="entry name" value="Metal_Hydrolase"/>
</dbReference>
<evidence type="ECO:0000313" key="3">
    <source>
        <dbReference type="EMBL" id="MVA74702.1"/>
    </source>
</evidence>
<protein>
    <submittedName>
        <fullName evidence="3">Amidohydrolase family protein</fullName>
    </submittedName>
</protein>
<dbReference type="InterPro" id="IPR006680">
    <property type="entry name" value="Amidohydro-rel"/>
</dbReference>
<dbReference type="Pfam" id="PF04909">
    <property type="entry name" value="Amidohydro_2"/>
    <property type="match status" value="1"/>
</dbReference>
<comment type="caution">
    <text evidence="3">The sequence shown here is derived from an EMBL/GenBank/DDBJ whole genome shotgun (WGS) entry which is preliminary data.</text>
</comment>
<dbReference type="AlphaFoldDB" id="A0A6A9USP1"/>
<dbReference type="PANTHER" id="PTHR43569:SF2">
    <property type="entry name" value="AMIDOHYDROLASE-RELATED DOMAIN-CONTAINING PROTEIN"/>
    <property type="match status" value="1"/>
</dbReference>
<organism evidence="3 4">
    <name type="scientific">Auraticoccus cholistanensis</name>
    <dbReference type="NCBI Taxonomy" id="2656650"/>
    <lineage>
        <taxon>Bacteria</taxon>
        <taxon>Bacillati</taxon>
        <taxon>Actinomycetota</taxon>
        <taxon>Actinomycetes</taxon>
        <taxon>Propionibacteriales</taxon>
        <taxon>Propionibacteriaceae</taxon>
        <taxon>Auraticoccus</taxon>
    </lineage>
</organism>
<proteinExistence type="inferred from homology"/>
<dbReference type="GO" id="GO:0016787">
    <property type="term" value="F:hydrolase activity"/>
    <property type="evidence" value="ECO:0007669"/>
    <property type="project" value="UniProtKB-KW"/>
</dbReference>
<evidence type="ECO:0000256" key="1">
    <source>
        <dbReference type="ARBA" id="ARBA00038310"/>
    </source>
</evidence>
<keyword evidence="4" id="KW-1185">Reference proteome</keyword>
<dbReference type="EMBL" id="WPCU01000003">
    <property type="protein sequence ID" value="MVA74702.1"/>
    <property type="molecule type" value="Genomic_DNA"/>
</dbReference>
<name>A0A6A9USP1_9ACTN</name>
<gene>
    <name evidence="3" type="ORF">GC722_01435</name>
</gene>